<reference evidence="2" key="1">
    <citation type="journal article" date="2022" name="bioRxiv">
        <title>Sequencing and chromosome-scale assembly of the giantPleurodeles waltlgenome.</title>
        <authorList>
            <person name="Brown T."/>
            <person name="Elewa A."/>
            <person name="Iarovenko S."/>
            <person name="Subramanian E."/>
            <person name="Araus A.J."/>
            <person name="Petzold A."/>
            <person name="Susuki M."/>
            <person name="Suzuki K.-i.T."/>
            <person name="Hayashi T."/>
            <person name="Toyoda A."/>
            <person name="Oliveira C."/>
            <person name="Osipova E."/>
            <person name="Leigh N.D."/>
            <person name="Simon A."/>
            <person name="Yun M.H."/>
        </authorList>
    </citation>
    <scope>NUCLEOTIDE SEQUENCE</scope>
    <source>
        <strain evidence="2">20211129_DDA</strain>
        <tissue evidence="2">Liver</tissue>
    </source>
</reference>
<gene>
    <name evidence="2" type="ORF">NDU88_005197</name>
</gene>
<proteinExistence type="predicted"/>
<evidence type="ECO:0000256" key="1">
    <source>
        <dbReference type="SAM" id="MobiDB-lite"/>
    </source>
</evidence>
<dbReference type="AlphaFoldDB" id="A0AAV7TUY0"/>
<feature type="region of interest" description="Disordered" evidence="1">
    <location>
        <begin position="225"/>
        <end position="265"/>
    </location>
</feature>
<evidence type="ECO:0008006" key="4">
    <source>
        <dbReference type="Google" id="ProtNLM"/>
    </source>
</evidence>
<evidence type="ECO:0000313" key="2">
    <source>
        <dbReference type="EMBL" id="KAJ1179969.1"/>
    </source>
</evidence>
<organism evidence="2 3">
    <name type="scientific">Pleurodeles waltl</name>
    <name type="common">Iberian ribbed newt</name>
    <dbReference type="NCBI Taxonomy" id="8319"/>
    <lineage>
        <taxon>Eukaryota</taxon>
        <taxon>Metazoa</taxon>
        <taxon>Chordata</taxon>
        <taxon>Craniata</taxon>
        <taxon>Vertebrata</taxon>
        <taxon>Euteleostomi</taxon>
        <taxon>Amphibia</taxon>
        <taxon>Batrachia</taxon>
        <taxon>Caudata</taxon>
        <taxon>Salamandroidea</taxon>
        <taxon>Salamandridae</taxon>
        <taxon>Pleurodelinae</taxon>
        <taxon>Pleurodeles</taxon>
    </lineage>
</organism>
<evidence type="ECO:0000313" key="3">
    <source>
        <dbReference type="Proteomes" id="UP001066276"/>
    </source>
</evidence>
<feature type="compositionally biased region" description="Low complexity" evidence="1">
    <location>
        <begin position="159"/>
        <end position="172"/>
    </location>
</feature>
<accession>A0AAV7TUY0</accession>
<sequence length="265" mass="27571">MPAGLVMSGRSFSGLLGAISSGAHRLMCSLPTLYSSSTSVWAPAVVTSPRSRRMRWCSQLDARAGRVVSWGVRSLLKILLLTAPFGPLTLPATAAAPVRASCTHCCALAGPLLPAARGPISGSLRPTWCLSVPRRAQAVPAAPVGEIRESLVQCWVSTSPGPHSQPQPSSGGRAVAGARPRPMPREGGEDPAVDQGPGEPSGNSLAPPLLLSALLNSACHFTRAPGFRAAPRSPPWPFPSRRTGRPGSSKSSSADPYRVQPIRSA</sequence>
<dbReference type="Proteomes" id="UP001066276">
    <property type="component" value="Chromosome 3_2"/>
</dbReference>
<name>A0AAV7TUY0_PLEWA</name>
<protein>
    <recommendedName>
        <fullName evidence="4">Secreted protein</fullName>
    </recommendedName>
</protein>
<dbReference type="EMBL" id="JANPWB010000006">
    <property type="protein sequence ID" value="KAJ1179969.1"/>
    <property type="molecule type" value="Genomic_DNA"/>
</dbReference>
<feature type="region of interest" description="Disordered" evidence="1">
    <location>
        <begin position="156"/>
        <end position="207"/>
    </location>
</feature>
<comment type="caution">
    <text evidence="2">The sequence shown here is derived from an EMBL/GenBank/DDBJ whole genome shotgun (WGS) entry which is preliminary data.</text>
</comment>
<keyword evidence="3" id="KW-1185">Reference proteome</keyword>